<reference evidence="2" key="1">
    <citation type="submission" date="2021-02" db="EMBL/GenBank/DDBJ databases">
        <title>Natrosporangium hydrolyticum gen. nov., sp. nov, a haloalkaliphilic actinobacterium from a soda solonchak soil.</title>
        <authorList>
            <person name="Sorokin D.Y."/>
            <person name="Khijniak T.V."/>
            <person name="Zakharycheva A.P."/>
            <person name="Boueva O.V."/>
            <person name="Ariskina E.V."/>
            <person name="Hahnke R.L."/>
            <person name="Bunk B."/>
            <person name="Sproer C."/>
            <person name="Schumann P."/>
            <person name="Evtushenko L.I."/>
            <person name="Kublanov I.V."/>
        </authorList>
    </citation>
    <scope>NUCLEOTIDE SEQUENCE</scope>
    <source>
        <strain evidence="2">DSM 106523</strain>
    </source>
</reference>
<name>A0A895YE17_9ACTN</name>
<evidence type="ECO:0000313" key="2">
    <source>
        <dbReference type="EMBL" id="QSB16064.1"/>
    </source>
</evidence>
<keyword evidence="1" id="KW-1133">Transmembrane helix</keyword>
<dbReference type="EMBL" id="CP070499">
    <property type="protein sequence ID" value="QSB16064.1"/>
    <property type="molecule type" value="Genomic_DNA"/>
</dbReference>
<dbReference type="RefSeq" id="WP_239678264.1">
    <property type="nucleotide sequence ID" value="NZ_CP070499.1"/>
</dbReference>
<sequence>MDPTTDPLSQDALLNLLLPVWQLAIGVCVVAAVVVVGFRLAKRGPSRVNTALLLTGGAVIGICALGVLLERL</sequence>
<organism evidence="2 3">
    <name type="scientific">Natronosporangium hydrolyticum</name>
    <dbReference type="NCBI Taxonomy" id="2811111"/>
    <lineage>
        <taxon>Bacteria</taxon>
        <taxon>Bacillati</taxon>
        <taxon>Actinomycetota</taxon>
        <taxon>Actinomycetes</taxon>
        <taxon>Micromonosporales</taxon>
        <taxon>Micromonosporaceae</taxon>
        <taxon>Natronosporangium</taxon>
    </lineage>
</organism>
<protein>
    <submittedName>
        <fullName evidence="2">Uncharacterized protein</fullName>
    </submittedName>
</protein>
<dbReference type="KEGG" id="nhy:JQS43_07075"/>
<keyword evidence="1" id="KW-0472">Membrane</keyword>
<feature type="transmembrane region" description="Helical" evidence="1">
    <location>
        <begin position="50"/>
        <end position="69"/>
    </location>
</feature>
<feature type="transmembrane region" description="Helical" evidence="1">
    <location>
        <begin position="20"/>
        <end position="38"/>
    </location>
</feature>
<evidence type="ECO:0000313" key="3">
    <source>
        <dbReference type="Proteomes" id="UP000662857"/>
    </source>
</evidence>
<gene>
    <name evidence="2" type="ORF">JQS43_07075</name>
</gene>
<keyword evidence="1" id="KW-0812">Transmembrane</keyword>
<proteinExistence type="predicted"/>
<keyword evidence="3" id="KW-1185">Reference proteome</keyword>
<evidence type="ECO:0000256" key="1">
    <source>
        <dbReference type="SAM" id="Phobius"/>
    </source>
</evidence>
<dbReference type="AlphaFoldDB" id="A0A895YE17"/>
<accession>A0A895YE17</accession>
<dbReference type="Proteomes" id="UP000662857">
    <property type="component" value="Chromosome"/>
</dbReference>